<gene>
    <name evidence="3" type="ORF">I7X43_04075</name>
</gene>
<protein>
    <submittedName>
        <fullName evidence="3">Prohibitin family protein</fullName>
    </submittedName>
</protein>
<dbReference type="PANTHER" id="PTHR23222">
    <property type="entry name" value="PROHIBITIN"/>
    <property type="match status" value="1"/>
</dbReference>
<accession>A0A931NE13</accession>
<evidence type="ECO:0000313" key="4">
    <source>
        <dbReference type="Proteomes" id="UP000620139"/>
    </source>
</evidence>
<dbReference type="InterPro" id="IPR001107">
    <property type="entry name" value="Band_7"/>
</dbReference>
<dbReference type="AlphaFoldDB" id="A0A931NE13"/>
<dbReference type="SUPFAM" id="SSF117892">
    <property type="entry name" value="Band 7/SPFH domain"/>
    <property type="match status" value="1"/>
</dbReference>
<dbReference type="Proteomes" id="UP000620139">
    <property type="component" value="Unassembled WGS sequence"/>
</dbReference>
<reference evidence="3" key="1">
    <citation type="submission" date="2020-12" db="EMBL/GenBank/DDBJ databases">
        <title>The genome sequence of Inhella sp. 4Y17.</title>
        <authorList>
            <person name="Liu Y."/>
        </authorList>
    </citation>
    <scope>NUCLEOTIDE SEQUENCE</scope>
    <source>
        <strain evidence="3">4Y10</strain>
    </source>
</reference>
<feature type="domain" description="Band 7" evidence="2">
    <location>
        <begin position="73"/>
        <end position="237"/>
    </location>
</feature>
<dbReference type="PANTHER" id="PTHR23222:SF0">
    <property type="entry name" value="PROHIBITIN 1"/>
    <property type="match status" value="1"/>
</dbReference>
<dbReference type="EMBL" id="JAEDAL010000001">
    <property type="protein sequence ID" value="MBH9552021.1"/>
    <property type="molecule type" value="Genomic_DNA"/>
</dbReference>
<name>A0A931NE13_9BURK</name>
<dbReference type="InterPro" id="IPR036013">
    <property type="entry name" value="Band_7/SPFH_dom_sf"/>
</dbReference>
<dbReference type="Pfam" id="PF01145">
    <property type="entry name" value="Band_7"/>
    <property type="match status" value="1"/>
</dbReference>
<evidence type="ECO:0000313" key="3">
    <source>
        <dbReference type="EMBL" id="MBH9552021.1"/>
    </source>
</evidence>
<comment type="subcellular location">
    <subcellularLocation>
        <location evidence="1">Membrane</location>
        <topology evidence="1">Single-pass membrane protein</topology>
    </subcellularLocation>
</comment>
<dbReference type="GO" id="GO:0016020">
    <property type="term" value="C:membrane"/>
    <property type="evidence" value="ECO:0007669"/>
    <property type="project" value="UniProtKB-SubCell"/>
</dbReference>
<dbReference type="InterPro" id="IPR000163">
    <property type="entry name" value="Prohibitin"/>
</dbReference>
<dbReference type="Gene3D" id="3.30.479.30">
    <property type="entry name" value="Band 7 domain"/>
    <property type="match status" value="1"/>
</dbReference>
<proteinExistence type="predicted"/>
<evidence type="ECO:0000259" key="2">
    <source>
        <dbReference type="Pfam" id="PF01145"/>
    </source>
</evidence>
<keyword evidence="4" id="KW-1185">Reference proteome</keyword>
<sequence length="406" mass="44693">MATPHQENAMNDTTAPLSTDAQALNAARRERVWGALGQAAQTLLPPLRRAWVPAAALLALAGAAHWAASQIHSVPAGQVLVRQGLGGTQVLREGRVWIVPAVHEARWLPARDLLLQRDAKRPVQTVEGLAVGLEVQLRVQLDPQRYPQLARELPEAFERELVQPALDAVLLPVVAQRTVRELFSSQRREIEQAVLLQLRQRLAQDGLILKGLSFGALTLPEDYRRGMESLLAEGLAAEKMRYTLELREKQVKEGALEAQAEREKREIAAEASAREQVIAARAQEEAMKHVLPYKQRQIEQRQLEAEAERQARVRLAEGAAQARQIEAEGEAKARQKLADAEAYRVSEIGKVQAEQMAREGALISKHPLLIQKTLADKLGDKVRVIVAPPGTKGQLLSGVTGGEGQE</sequence>
<evidence type="ECO:0000256" key="1">
    <source>
        <dbReference type="ARBA" id="ARBA00004167"/>
    </source>
</evidence>
<comment type="caution">
    <text evidence="3">The sequence shown here is derived from an EMBL/GenBank/DDBJ whole genome shotgun (WGS) entry which is preliminary data.</text>
</comment>
<organism evidence="3 4">
    <name type="scientific">Inhella gelatinilytica</name>
    <dbReference type="NCBI Taxonomy" id="2795030"/>
    <lineage>
        <taxon>Bacteria</taxon>
        <taxon>Pseudomonadati</taxon>
        <taxon>Pseudomonadota</taxon>
        <taxon>Betaproteobacteria</taxon>
        <taxon>Burkholderiales</taxon>
        <taxon>Sphaerotilaceae</taxon>
        <taxon>Inhella</taxon>
    </lineage>
</organism>